<feature type="domain" description="PDZ" evidence="2">
    <location>
        <begin position="341"/>
        <end position="419"/>
    </location>
</feature>
<dbReference type="EMBL" id="LK023334">
    <property type="protein sequence ID" value="CDS09641.1"/>
    <property type="molecule type" value="Genomic_DNA"/>
</dbReference>
<dbReference type="Pfam" id="PF12812">
    <property type="entry name" value="PDZ_1"/>
    <property type="match status" value="1"/>
</dbReference>
<dbReference type="InterPro" id="IPR036034">
    <property type="entry name" value="PDZ_sf"/>
</dbReference>
<feature type="domain" description="PDZ" evidence="2">
    <location>
        <begin position="914"/>
        <end position="990"/>
    </location>
</feature>
<feature type="domain" description="PDZ" evidence="2">
    <location>
        <begin position="805"/>
        <end position="892"/>
    </location>
</feature>
<evidence type="ECO:0000259" key="2">
    <source>
        <dbReference type="SMART" id="SM00228"/>
    </source>
</evidence>
<accession>A0A077WQ00</accession>
<proteinExistence type="predicted"/>
<feature type="region of interest" description="Disordered" evidence="1">
    <location>
        <begin position="1"/>
        <end position="71"/>
    </location>
</feature>
<dbReference type="InterPro" id="IPR009003">
    <property type="entry name" value="Peptidase_S1_PA"/>
</dbReference>
<dbReference type="OrthoDB" id="4217619at2759"/>
<dbReference type="InterPro" id="IPR025926">
    <property type="entry name" value="PDZ-like_dom"/>
</dbReference>
<dbReference type="SUPFAM" id="SSF50494">
    <property type="entry name" value="Trypsin-like serine proteases"/>
    <property type="match status" value="2"/>
</dbReference>
<gene>
    <name evidence="3" type="ORF">LRAMOSA11001</name>
</gene>
<dbReference type="Pfam" id="PF13180">
    <property type="entry name" value="PDZ_2"/>
    <property type="match status" value="1"/>
</dbReference>
<evidence type="ECO:0000256" key="1">
    <source>
        <dbReference type="SAM" id="MobiDB-lite"/>
    </source>
</evidence>
<dbReference type="AlphaFoldDB" id="A0A077WQ00"/>
<dbReference type="Gene3D" id="2.30.42.10">
    <property type="match status" value="3"/>
</dbReference>
<organism evidence="3">
    <name type="scientific">Lichtheimia ramosa</name>
    <dbReference type="NCBI Taxonomy" id="688394"/>
    <lineage>
        <taxon>Eukaryota</taxon>
        <taxon>Fungi</taxon>
        <taxon>Fungi incertae sedis</taxon>
        <taxon>Mucoromycota</taxon>
        <taxon>Mucoromycotina</taxon>
        <taxon>Mucoromycetes</taxon>
        <taxon>Mucorales</taxon>
        <taxon>Lichtheimiaceae</taxon>
        <taxon>Lichtheimia</taxon>
    </lineage>
</organism>
<dbReference type="SMART" id="SM00228">
    <property type="entry name" value="PDZ"/>
    <property type="match status" value="3"/>
</dbReference>
<dbReference type="Gene3D" id="2.40.10.10">
    <property type="entry name" value="Trypsin-like serine proteases"/>
    <property type="match status" value="2"/>
</dbReference>
<dbReference type="InterPro" id="IPR043504">
    <property type="entry name" value="Peptidase_S1_PA_chymotrypsin"/>
</dbReference>
<reference evidence="3" key="1">
    <citation type="journal article" date="2014" name="Genome Announc.">
        <title>De novo whole-genome sequence and genome annotation of Lichtheimia ramosa.</title>
        <authorList>
            <person name="Linde J."/>
            <person name="Schwartze V."/>
            <person name="Binder U."/>
            <person name="Lass-Florl C."/>
            <person name="Voigt K."/>
            <person name="Horn F."/>
        </authorList>
    </citation>
    <scope>NUCLEOTIDE SEQUENCE</scope>
    <source>
        <strain evidence="3">JMRC FSU:6197</strain>
    </source>
</reference>
<evidence type="ECO:0000313" key="3">
    <source>
        <dbReference type="EMBL" id="CDS09641.1"/>
    </source>
</evidence>
<dbReference type="SUPFAM" id="SSF50156">
    <property type="entry name" value="PDZ domain-like"/>
    <property type="match status" value="3"/>
</dbReference>
<dbReference type="CDD" id="cd06786">
    <property type="entry name" value="cpPDZ1_ScNma111-like"/>
    <property type="match status" value="1"/>
</dbReference>
<protein>
    <recommendedName>
        <fullName evidence="2">PDZ domain-containing protein</fullName>
    </recommendedName>
</protein>
<name>A0A077WQ00_9FUNG</name>
<dbReference type="PANTHER" id="PTHR46366:SF1">
    <property type="entry name" value="PDZ DOMAIN-CONTAINING PROTEIN C1685.05"/>
    <property type="match status" value="1"/>
</dbReference>
<dbReference type="InterPro" id="IPR001478">
    <property type="entry name" value="PDZ"/>
</dbReference>
<sequence>MDDSIQHPLVATPPPRGGIDSPDRTGASAHGIGGDNSAFSSSPSTAGASAYKFDPNTSTGSFKGRSKSLAWTSSGSLPRLPVDYQFGDAYEPRQSTSVPYKARSWEPTLERAIKAIVSIKASHVRSFDTETSGGYTATGFIVDAKRGIILTNRHVVSPAPIVAQAVLTNYEEVDLKPVYRDPVHDFGFMQFDPSKVKFMEIQEIELSPQRAKVGLDIRVVGNDAGEKLSILAGTLARLDRRQVLYNNIKAPEYGVGEYNDFNTFYLQAASGTSGGSSGSPVLDIDGHAVALNAGGATRASSSYYLPLDRVKRALHYVQNGEQVPRGTLQTEFEYLPYNEVRRLGLKAHMEEKVRTRFPEETGMLVVRSLLPKGPADGKLMPGDIVLGCNDTMVPHFIALFGIIDDSVGKSIKLTISRGKKMLDVQITVQDLHEITPSRFVEIGGGIVHNLSYQLAKSYSQPVTGVYVATSGHMLASASAWRKSIIISVNNIPTPNLDAFIEAVQTLPDGARVPIRFYSLHKAYKDKVMIMNVDRHWHKFRLASRNDLTGTWDYKEMPPAPPNAPYQPSTATLPPLDASAMDVTRKLLPCFVAIDFYLPYLVDGMKATQFYGTGFIVSTNPPLIVCDRDTVPISMGDILLTFANSIIIPGKMLLLHPFYNFALLTYDPKLIGDTPVAAIEFSDDEKELAQGDDVYFTAMSGDHSINTKKTTVSSVSNIGTRECSPPRWRAMNVEGIKIDDSFNSQGGLLTTEEGKVQGFWLSYSSQNDKGKDISFMSGLSASLVKPTIDRFLAGDTTPVFKGLDVELWTMRIAAARTLGLSDDWVRKVEQSGSTRHTLLYVLSILDERSPSAKVLNVGDVILSMNGNLVTRMSDLMRLHDHGDSVEMTILRDGKEMNVTVPMTTFSEYETKRVVGWQGALIQRPYKAVLEQVRDVPQGVYVSCTLYGSPASNVLRPGVWIVEVNGESVHDLDSFLDVMHAHEAEMLRRRRPSYIPPVRREASERQIQFTEQDVLRVDNTEDDDDNNDEGYIRIKTISRNETVRVAALKLDLHYWSTWQLVRDQSKVCGWMCEDA</sequence>
<feature type="compositionally biased region" description="Polar residues" evidence="1">
    <location>
        <begin position="37"/>
        <end position="47"/>
    </location>
</feature>
<dbReference type="Gene3D" id="2.40.10.120">
    <property type="match status" value="1"/>
</dbReference>
<dbReference type="PANTHER" id="PTHR46366">
    <property type="entry name" value="PRO-APOPTOTIC SERINE PROTEASE NMA111"/>
    <property type="match status" value="1"/>
</dbReference>
<dbReference type="Pfam" id="PF13365">
    <property type="entry name" value="Trypsin_2"/>
    <property type="match status" value="1"/>
</dbReference>
<dbReference type="CDD" id="cd06719">
    <property type="entry name" value="PDZ2-4_Nma111p-like"/>
    <property type="match status" value="1"/>
</dbReference>